<organism evidence="3 5">
    <name type="scientific">Paracoccus halophilus</name>
    <dbReference type="NCBI Taxonomy" id="376733"/>
    <lineage>
        <taxon>Bacteria</taxon>
        <taxon>Pseudomonadati</taxon>
        <taxon>Pseudomonadota</taxon>
        <taxon>Alphaproteobacteria</taxon>
        <taxon>Rhodobacterales</taxon>
        <taxon>Paracoccaceae</taxon>
        <taxon>Paracoccus</taxon>
    </lineage>
</organism>
<dbReference type="EMBL" id="FOJO01000021">
    <property type="protein sequence ID" value="SFA58621.1"/>
    <property type="molecule type" value="Genomic_DNA"/>
</dbReference>
<dbReference type="Proteomes" id="UP000182312">
    <property type="component" value="Unassembled WGS sequence"/>
</dbReference>
<dbReference type="Pfam" id="PF03807">
    <property type="entry name" value="F420_oxidored"/>
    <property type="match status" value="1"/>
</dbReference>
<dbReference type="PANTHER" id="PTHR14239">
    <property type="entry name" value="DUDULIN-RELATED"/>
    <property type="match status" value="1"/>
</dbReference>
<accession>A0A099EZ02</accession>
<dbReference type="InterPro" id="IPR028939">
    <property type="entry name" value="P5C_Rdtase_cat_N"/>
</dbReference>
<evidence type="ECO:0000256" key="1">
    <source>
        <dbReference type="ARBA" id="ARBA00023002"/>
    </source>
</evidence>
<keyword evidence="1" id="KW-0560">Oxidoreductase</keyword>
<reference evidence="4 6" key="3">
    <citation type="submission" date="2016-10" db="EMBL/GenBank/DDBJ databases">
        <authorList>
            <person name="de Groot N.N."/>
        </authorList>
    </citation>
    <scope>NUCLEOTIDE SEQUENCE [LARGE SCALE GENOMIC DNA]</scope>
    <source>
        <strain evidence="4 6">CGMCC 1.6117</strain>
    </source>
</reference>
<reference evidence="3 5" key="1">
    <citation type="submission" date="2014-09" db="EMBL/GenBank/DDBJ databases">
        <authorList>
            <person name="McGinnis J.M."/>
            <person name="Wolfgang W.J."/>
        </authorList>
    </citation>
    <scope>NUCLEOTIDE SEQUENCE [LARGE SCALE GENOMIC DNA]</scope>
    <source>
        <strain evidence="3 5">JCM 14014</strain>
    </source>
</reference>
<proteinExistence type="predicted"/>
<evidence type="ECO:0000313" key="4">
    <source>
        <dbReference type="EMBL" id="SFA58621.1"/>
    </source>
</evidence>
<dbReference type="InterPro" id="IPR051267">
    <property type="entry name" value="STEAP_metalloreductase"/>
</dbReference>
<evidence type="ECO:0000313" key="6">
    <source>
        <dbReference type="Proteomes" id="UP000182312"/>
    </source>
</evidence>
<reference evidence="3 5" key="2">
    <citation type="submission" date="2014-10" db="EMBL/GenBank/DDBJ databases">
        <title>Paracoccus sanguinis sp. nov., isolated from clinical specimens of New York State patients.</title>
        <authorList>
            <person name="Mingle L.A."/>
            <person name="Cole J.A."/>
            <person name="Lapierre P."/>
            <person name="Musser K.A."/>
        </authorList>
    </citation>
    <scope>NUCLEOTIDE SEQUENCE [LARGE SCALE GENOMIC DNA]</scope>
    <source>
        <strain evidence="3 5">JCM 14014</strain>
    </source>
</reference>
<keyword evidence="5" id="KW-1185">Reference proteome</keyword>
<evidence type="ECO:0000259" key="2">
    <source>
        <dbReference type="Pfam" id="PF03807"/>
    </source>
</evidence>
<dbReference type="STRING" id="376733.SAMN04487972_12132"/>
<dbReference type="SUPFAM" id="SSF51735">
    <property type="entry name" value="NAD(P)-binding Rossmann-fold domains"/>
    <property type="match status" value="1"/>
</dbReference>
<gene>
    <name evidence="3" type="ORF">IT41_14175</name>
    <name evidence="4" type="ORF">SAMN04487972_12132</name>
</gene>
<feature type="domain" description="Pyrroline-5-carboxylate reductase catalytic N-terminal" evidence="2">
    <location>
        <begin position="2"/>
        <end position="86"/>
    </location>
</feature>
<name>A0A099EZ02_9RHOB</name>
<protein>
    <submittedName>
        <fullName evidence="3">NADP oxidoreductase</fullName>
    </submittedName>
</protein>
<sequence length="224" mass="23755">MKIGIIGAGRMAQAVGLLATRAGHDVMLSNSRGPETIPHVGQQIGCEVGTVNDVAAFGDMIVAAIHLQMSAAIPAAPLTGKIVLNPQNYFPHFGPVQELDSGALTTAEVLARLLPGAKVVKALNSILVEDVVSDARPTGAKDRRALPIAGDDADAKAAVATVLDQIGYDSVNAGGLADGWRFERRRPVYCIPLDRVRLEERLAATTRDSFVPDGNWRFDRGIRA</sequence>
<dbReference type="PANTHER" id="PTHR14239:SF10">
    <property type="entry name" value="REDUCTASE"/>
    <property type="match status" value="1"/>
</dbReference>
<dbReference type="eggNOG" id="COG2085">
    <property type="taxonomic scope" value="Bacteria"/>
</dbReference>
<dbReference type="RefSeq" id="WP_036742384.1">
    <property type="nucleotide sequence ID" value="NZ_FOJO01000021.1"/>
</dbReference>
<dbReference type="Gene3D" id="3.40.50.720">
    <property type="entry name" value="NAD(P)-binding Rossmann-like Domain"/>
    <property type="match status" value="1"/>
</dbReference>
<dbReference type="GO" id="GO:0016491">
    <property type="term" value="F:oxidoreductase activity"/>
    <property type="evidence" value="ECO:0007669"/>
    <property type="project" value="UniProtKB-KW"/>
</dbReference>
<dbReference type="AlphaFoldDB" id="A0A099EZ02"/>
<dbReference type="EMBL" id="JRKN01000021">
    <property type="protein sequence ID" value="KGJ03439.1"/>
    <property type="molecule type" value="Genomic_DNA"/>
</dbReference>
<dbReference type="OrthoDB" id="5524287at2"/>
<evidence type="ECO:0000313" key="3">
    <source>
        <dbReference type="EMBL" id="KGJ03439.1"/>
    </source>
</evidence>
<evidence type="ECO:0000313" key="5">
    <source>
        <dbReference type="Proteomes" id="UP000029846"/>
    </source>
</evidence>
<dbReference type="InterPro" id="IPR036291">
    <property type="entry name" value="NAD(P)-bd_dom_sf"/>
</dbReference>
<dbReference type="Proteomes" id="UP000029846">
    <property type="component" value="Unassembled WGS sequence"/>
</dbReference>